<dbReference type="InterPro" id="IPR019826">
    <property type="entry name" value="Carboxylesterase_B_AS"/>
</dbReference>
<dbReference type="InterPro" id="IPR050309">
    <property type="entry name" value="Type-B_Carboxylest/Lipase"/>
</dbReference>
<dbReference type="SUPFAM" id="SSF53474">
    <property type="entry name" value="alpha/beta-Hydrolases"/>
    <property type="match status" value="1"/>
</dbReference>
<evidence type="ECO:0000259" key="5">
    <source>
        <dbReference type="Pfam" id="PF00135"/>
    </source>
</evidence>
<dbReference type="EMBL" id="CP108264">
    <property type="protein sequence ID" value="WTU71987.1"/>
    <property type="molecule type" value="Genomic_DNA"/>
</dbReference>
<reference evidence="6" key="1">
    <citation type="submission" date="2022-10" db="EMBL/GenBank/DDBJ databases">
        <title>The complete genomes of actinobacterial strains from the NBC collection.</title>
        <authorList>
            <person name="Joergensen T.S."/>
            <person name="Alvarez Arevalo M."/>
            <person name="Sterndorff E.B."/>
            <person name="Faurdal D."/>
            <person name="Vuksanovic O."/>
            <person name="Mourched A.-S."/>
            <person name="Charusanti P."/>
            <person name="Shaw S."/>
            <person name="Blin K."/>
            <person name="Weber T."/>
        </authorList>
    </citation>
    <scope>NUCLEOTIDE SEQUENCE</scope>
    <source>
        <strain evidence="6">NBC_00049</strain>
    </source>
</reference>
<dbReference type="PANTHER" id="PTHR11559">
    <property type="entry name" value="CARBOXYLESTERASE"/>
    <property type="match status" value="1"/>
</dbReference>
<dbReference type="EC" id="3.1.1.-" evidence="3"/>
<evidence type="ECO:0000313" key="6">
    <source>
        <dbReference type="EMBL" id="WTU71987.1"/>
    </source>
</evidence>
<organism evidence="6">
    <name type="scientific">Streptomyces sp. NBC_00049</name>
    <dbReference type="NCBI Taxonomy" id="2903617"/>
    <lineage>
        <taxon>Bacteria</taxon>
        <taxon>Bacillati</taxon>
        <taxon>Actinomycetota</taxon>
        <taxon>Actinomycetes</taxon>
        <taxon>Kitasatosporales</taxon>
        <taxon>Streptomycetaceae</taxon>
        <taxon>Streptomyces</taxon>
    </lineage>
</organism>
<name>A0AAU2JKK6_9ACTN</name>
<comment type="similarity">
    <text evidence="1 3">Belongs to the type-B carboxylesterase/lipase family.</text>
</comment>
<proteinExistence type="inferred from homology"/>
<evidence type="ECO:0000256" key="2">
    <source>
        <dbReference type="ARBA" id="ARBA00022801"/>
    </source>
</evidence>
<keyword evidence="2 3" id="KW-0378">Hydrolase</keyword>
<feature type="domain" description="Carboxylesterase type B" evidence="5">
    <location>
        <begin position="9"/>
        <end position="492"/>
    </location>
</feature>
<dbReference type="InterPro" id="IPR002018">
    <property type="entry name" value="CarbesteraseB"/>
</dbReference>
<dbReference type="Gene3D" id="3.40.50.1820">
    <property type="entry name" value="alpha/beta hydrolase"/>
    <property type="match status" value="1"/>
</dbReference>
<dbReference type="PROSITE" id="PS00941">
    <property type="entry name" value="CARBOXYLESTERASE_B_2"/>
    <property type="match status" value="1"/>
</dbReference>
<accession>A0AAU2JKK6</accession>
<dbReference type="PROSITE" id="PS00122">
    <property type="entry name" value="CARBOXYLESTERASE_B_1"/>
    <property type="match status" value="1"/>
</dbReference>
<dbReference type="InterPro" id="IPR019819">
    <property type="entry name" value="Carboxylesterase_B_CS"/>
</dbReference>
<protein>
    <recommendedName>
        <fullName evidence="3">Carboxylic ester hydrolase</fullName>
        <ecNumber evidence="3">3.1.1.-</ecNumber>
    </recommendedName>
</protein>
<feature type="region of interest" description="Disordered" evidence="4">
    <location>
        <begin position="504"/>
        <end position="531"/>
    </location>
</feature>
<evidence type="ECO:0000256" key="1">
    <source>
        <dbReference type="ARBA" id="ARBA00005964"/>
    </source>
</evidence>
<dbReference type="GO" id="GO:0016787">
    <property type="term" value="F:hydrolase activity"/>
    <property type="evidence" value="ECO:0007669"/>
    <property type="project" value="UniProtKB-KW"/>
</dbReference>
<dbReference type="Pfam" id="PF00135">
    <property type="entry name" value="COesterase"/>
    <property type="match status" value="1"/>
</dbReference>
<dbReference type="InterPro" id="IPR029058">
    <property type="entry name" value="AB_hydrolase_fold"/>
</dbReference>
<feature type="region of interest" description="Disordered" evidence="4">
    <location>
        <begin position="41"/>
        <end position="65"/>
    </location>
</feature>
<evidence type="ECO:0000256" key="3">
    <source>
        <dbReference type="RuleBase" id="RU361235"/>
    </source>
</evidence>
<gene>
    <name evidence="6" type="ORF">OG327_00805</name>
</gene>
<dbReference type="AlphaFoldDB" id="A0AAU2JKK6"/>
<feature type="compositionally biased region" description="Gly residues" evidence="4">
    <location>
        <begin position="514"/>
        <end position="531"/>
    </location>
</feature>
<sequence>MSHSPGHDHPVVDLPAGRLRGATEGGVSVFRAVPYAQPPVGDLRWRPARPHAGWTGTRDATSDGPSAPQMYMEGGDPVLGGHGSPPFDEDCLTLNVWTPAADDARRPVLVWIHGGGFVSGSGSLPGYSGETFARDGDLVVVSINYRIGPLGYLYFGPQGDAEDEGGNYWLTDQLAALRWVKGNIASFGGDPDRITVAGQSGGAVSTAALAGHPDTRGLIRRVILQSPPLGLDLPGPEAYLERTAAYLELAGVKDVAELRTLPWEALIGAGGGLFAQTMRWGYWPTPFLPVIDGVTLHQHPAQALLQAEAAGVEVMIGWTREEANFGFALDDGYAAATREQVTDRLADTFGVEAATDAYAAYARTRPGARPADVLMDLITDELFRIPGVRLAEARAGAGHPVWAYQFDFPTPAYEGRLGAAHCLEIPFVFANFDQWSHAPFLAGIAPAARDGLAHAMHQAWIAFVRTGDPNHADLPTWHPYDAGSRSTMRFDSVVTALDDLAGSSRLLHGPGPGPGEGPAVGPGDGVGDPGR</sequence>
<evidence type="ECO:0000256" key="4">
    <source>
        <dbReference type="SAM" id="MobiDB-lite"/>
    </source>
</evidence>